<keyword evidence="8" id="KW-0762">Sugar transport</keyword>
<reference evidence="8 9" key="1">
    <citation type="submission" date="2023-07" db="EMBL/GenBank/DDBJ databases">
        <title>Sorghum-associated microbial communities from plants grown in Nebraska, USA.</title>
        <authorList>
            <person name="Schachtman D."/>
        </authorList>
    </citation>
    <scope>NUCLEOTIDE SEQUENCE [LARGE SCALE GENOMIC DNA]</scope>
    <source>
        <strain evidence="8 9">BE190</strain>
    </source>
</reference>
<feature type="transmembrane region" description="Helical" evidence="7">
    <location>
        <begin position="293"/>
        <end position="315"/>
    </location>
</feature>
<name>A0ABU1UYW0_9GAMM</name>
<comment type="similarity">
    <text evidence="2">Belongs to the binding-protein-dependent transport system permease family. AraH/RbsC subfamily.</text>
</comment>
<evidence type="ECO:0000256" key="5">
    <source>
        <dbReference type="ARBA" id="ARBA00022989"/>
    </source>
</evidence>
<comment type="subcellular location">
    <subcellularLocation>
        <location evidence="1">Cell inner membrane</location>
        <topology evidence="1">Multi-pass membrane protein</topology>
    </subcellularLocation>
</comment>
<dbReference type="PANTHER" id="PTHR32196:SF63">
    <property type="entry name" value="INNER MEMBRANE ABC TRANSPORTER PERMEASE PROTEIN YJFF"/>
    <property type="match status" value="1"/>
</dbReference>
<protein>
    <submittedName>
        <fullName evidence="8">Simple sugar transport system permease protein</fullName>
    </submittedName>
</protein>
<gene>
    <name evidence="8" type="ORF">J2X05_002393</name>
</gene>
<proteinExistence type="inferred from homology"/>
<keyword evidence="8" id="KW-0813">Transport</keyword>
<organism evidence="8 9">
    <name type="scientific">Cellvibrio fibrivorans</name>
    <dbReference type="NCBI Taxonomy" id="126350"/>
    <lineage>
        <taxon>Bacteria</taxon>
        <taxon>Pseudomonadati</taxon>
        <taxon>Pseudomonadota</taxon>
        <taxon>Gammaproteobacteria</taxon>
        <taxon>Cellvibrionales</taxon>
        <taxon>Cellvibrionaceae</taxon>
        <taxon>Cellvibrio</taxon>
    </lineage>
</organism>
<feature type="transmembrane region" description="Helical" evidence="7">
    <location>
        <begin position="92"/>
        <end position="112"/>
    </location>
</feature>
<evidence type="ECO:0000313" key="8">
    <source>
        <dbReference type="EMBL" id="MDR7090369.1"/>
    </source>
</evidence>
<dbReference type="CDD" id="cd06579">
    <property type="entry name" value="TM_PBP1_transp_AraH_like"/>
    <property type="match status" value="1"/>
</dbReference>
<feature type="transmembrane region" description="Helical" evidence="7">
    <location>
        <begin position="267"/>
        <end position="287"/>
    </location>
</feature>
<comment type="caution">
    <text evidence="8">The sequence shown here is derived from an EMBL/GenBank/DDBJ whole genome shotgun (WGS) entry which is preliminary data.</text>
</comment>
<feature type="transmembrane region" description="Helical" evidence="7">
    <location>
        <begin position="163"/>
        <end position="183"/>
    </location>
</feature>
<dbReference type="InterPro" id="IPR001851">
    <property type="entry name" value="ABC_transp_permease"/>
</dbReference>
<dbReference type="PANTHER" id="PTHR32196">
    <property type="entry name" value="ABC TRANSPORTER PERMEASE PROTEIN YPHD-RELATED-RELATED"/>
    <property type="match status" value="1"/>
</dbReference>
<dbReference type="EMBL" id="JAVDVX010000004">
    <property type="protein sequence ID" value="MDR7090369.1"/>
    <property type="molecule type" value="Genomic_DNA"/>
</dbReference>
<keyword evidence="9" id="KW-1185">Reference proteome</keyword>
<keyword evidence="4 7" id="KW-0812">Transmembrane</keyword>
<feature type="transmembrane region" description="Helical" evidence="7">
    <location>
        <begin position="42"/>
        <end position="60"/>
    </location>
</feature>
<keyword evidence="5 7" id="KW-1133">Transmembrane helix</keyword>
<keyword evidence="3" id="KW-1003">Cell membrane</keyword>
<dbReference type="Proteomes" id="UP001253595">
    <property type="component" value="Unassembled WGS sequence"/>
</dbReference>
<keyword evidence="6 7" id="KW-0472">Membrane</keyword>
<evidence type="ECO:0000256" key="6">
    <source>
        <dbReference type="ARBA" id="ARBA00023136"/>
    </source>
</evidence>
<evidence type="ECO:0000313" key="9">
    <source>
        <dbReference type="Proteomes" id="UP001253595"/>
    </source>
</evidence>
<dbReference type="RefSeq" id="WP_310072636.1">
    <property type="nucleotide sequence ID" value="NZ_JAVDVX010000004.1"/>
</dbReference>
<evidence type="ECO:0000256" key="1">
    <source>
        <dbReference type="ARBA" id="ARBA00004429"/>
    </source>
</evidence>
<dbReference type="NCBIfam" id="NF008630">
    <property type="entry name" value="PRK11618.1"/>
    <property type="match status" value="1"/>
</dbReference>
<accession>A0ABU1UYW0</accession>
<sequence length="320" mass="34149">MLKLNPKFIPLAVTCALFFVLFGVGAIQFDGFGSSRVFFNLLSDNAFLIIAAVGMTFVILSGGIDLSVGAVIALTGVVCSVLISKYQWHPLVVFPVVLIGGTAFGAIMGAIIHYYKMQPFIVTLAGMFFARGLASVISEESIPIEHEFYNQVAEFGFMLPGDAWIGTSTIICLLVLFAAIIIAHYTRFGGRVYAIGGDANSAALMGIPLAQTTIRIYAISAFLATLAGIVYSFYTFSGYSLAAVGVELDAIAAVVIGGTLLTGGYGYMFGTLIGVLIMGVVQTYISFDGTLSSWWTKIVIGLLLFCFIALQQLLVRGKPR</sequence>
<evidence type="ECO:0000256" key="7">
    <source>
        <dbReference type="SAM" id="Phobius"/>
    </source>
</evidence>
<evidence type="ECO:0000256" key="2">
    <source>
        <dbReference type="ARBA" id="ARBA00007942"/>
    </source>
</evidence>
<evidence type="ECO:0000256" key="3">
    <source>
        <dbReference type="ARBA" id="ARBA00022475"/>
    </source>
</evidence>
<feature type="transmembrane region" description="Helical" evidence="7">
    <location>
        <begin position="214"/>
        <end position="234"/>
    </location>
</feature>
<evidence type="ECO:0000256" key="4">
    <source>
        <dbReference type="ARBA" id="ARBA00022692"/>
    </source>
</evidence>
<dbReference type="Pfam" id="PF02653">
    <property type="entry name" value="BPD_transp_2"/>
    <property type="match status" value="1"/>
</dbReference>